<dbReference type="eggNOG" id="ENOG5030KTS">
    <property type="taxonomic scope" value="Bacteria"/>
</dbReference>
<organism evidence="1">
    <name type="scientific">Sphingobacterium sp. (strain 21)</name>
    <dbReference type="NCBI Taxonomy" id="743722"/>
    <lineage>
        <taxon>Bacteria</taxon>
        <taxon>Pseudomonadati</taxon>
        <taxon>Bacteroidota</taxon>
        <taxon>Sphingobacteriia</taxon>
        <taxon>Sphingobacteriales</taxon>
        <taxon>Sphingobacteriaceae</taxon>
        <taxon>Sphingobacterium</taxon>
    </lineage>
</organism>
<gene>
    <name evidence="1" type="ordered locus">Sph21_3470</name>
</gene>
<dbReference type="EMBL" id="CP002584">
    <property type="protein sequence ID" value="ADZ80008.1"/>
    <property type="molecule type" value="Genomic_DNA"/>
</dbReference>
<dbReference type="InterPro" id="IPR046558">
    <property type="entry name" value="DUF6712"/>
</dbReference>
<reference evidence="1" key="1">
    <citation type="submission" date="2011-03" db="EMBL/GenBank/DDBJ databases">
        <title>Complete sequence of Sphingobacterium sp. 21.</title>
        <authorList>
            <consortium name="US DOE Joint Genome Institute"/>
            <person name="Lucas S."/>
            <person name="Copeland A."/>
            <person name="Lapidus A."/>
            <person name="Cheng J.-F."/>
            <person name="Goodwin L."/>
            <person name="Pitluck S."/>
            <person name="Davenport K."/>
            <person name="Detter J.C."/>
            <person name="Han C."/>
            <person name="Tapia R."/>
            <person name="Land M."/>
            <person name="Hauser L."/>
            <person name="Kyrpides N."/>
            <person name="Ivanova N."/>
            <person name="Ovchinnikova G."/>
            <person name="Pagani I."/>
            <person name="Siebers A.K."/>
            <person name="Allgaier M."/>
            <person name="Thelen M.P."/>
            <person name="Hugenholtz P."/>
            <person name="Woyke T."/>
        </authorList>
    </citation>
    <scope>NUCLEOTIDE SEQUENCE</scope>
    <source>
        <strain evidence="1">21</strain>
    </source>
</reference>
<dbReference type="OrthoDB" id="945709at2"/>
<dbReference type="HOGENOM" id="CLU_874075_0_0_10"/>
<evidence type="ECO:0000313" key="1">
    <source>
        <dbReference type="EMBL" id="ADZ80008.1"/>
    </source>
</evidence>
<dbReference type="STRING" id="743722.Sph21_3470"/>
<protein>
    <submittedName>
        <fullName evidence="1">Uncharacterized protein</fullName>
    </submittedName>
</protein>
<name>F4C2D0_SPHS2</name>
<dbReference type="PATRIC" id="fig|743722.3.peg.3711"/>
<accession>F4C2D0</accession>
<dbReference type="AlphaFoldDB" id="F4C2D0"/>
<proteinExistence type="predicted"/>
<dbReference type="Pfam" id="PF20459">
    <property type="entry name" value="DUF6712"/>
    <property type="match status" value="2"/>
</dbReference>
<sequence>MKFINSSPQIKQYNSSVTVSLSFESMESFLQDAENKVIAIIGEETADAIAASTDFVATLVKAAIVNFALADYSDSGALLISDSGMHVVKGESKLPASDKKIVAFKRSCVEKAWKALEGVIYQMELHAEDWPIWYLSADRKRYLSNLLNFSNDIEEHTRMLVTPSLFQRLRSEINRCEEDSIQPLLGEAVFDSLRLRYLEHALSDLDRQLIKRIVKAVAPLSIAYSIPYLAVEIDANGVYQLSQVALSSQSDNIEQKSSPQARTLQNTMNRLITTGEAELESLRKWMNKNKSGFPGYTDNVIAPMASINDDPSSGVYFM</sequence>
<dbReference type="KEGG" id="shg:Sph21_3470"/>